<dbReference type="HAMAP" id="MF_01877">
    <property type="entry name" value="16SrRNA_methyltr_I"/>
    <property type="match status" value="1"/>
</dbReference>
<proteinExistence type="inferred from homology"/>
<evidence type="ECO:0000256" key="4">
    <source>
        <dbReference type="ARBA" id="ARBA00022679"/>
    </source>
</evidence>
<dbReference type="SUPFAM" id="SSF53790">
    <property type="entry name" value="Tetrapyrrole methylase"/>
    <property type="match status" value="1"/>
</dbReference>
<comment type="function">
    <text evidence="6">Catalyzes the 2'-O-methylation of the ribose of cytidine 1402 (C1402) in 16S rRNA.</text>
</comment>
<dbReference type="Pfam" id="PF00590">
    <property type="entry name" value="TP_methylase"/>
    <property type="match status" value="1"/>
</dbReference>
<keyword evidence="3 6" id="KW-0489">Methyltransferase</keyword>
<dbReference type="PANTHER" id="PTHR46111">
    <property type="entry name" value="RIBOSOMAL RNA SMALL SUBUNIT METHYLTRANSFERASE I"/>
    <property type="match status" value="1"/>
</dbReference>
<dbReference type="InterPro" id="IPR014776">
    <property type="entry name" value="4pyrrole_Mease_sub2"/>
</dbReference>
<dbReference type="InterPro" id="IPR000878">
    <property type="entry name" value="4pyrrol_Mease"/>
</dbReference>
<sequence length="307" mass="34478">MCSVLDYALVFDKREERAVKVSGKLFIIGTPIGNLSDISTRMESSLKECDLLFVEDTRVSIKLLNHLSLSIPMLSCHKHNERERLQALEKVYAEGRNAGLMSDAGMPLISDPGDPLVRRAIELGMTVIPVAGPCAFVMALVGSGFDLSSFVFEGFLPDGNAPLRQKLNQLKGERRTLAFYVSPHKLKHTLEMMREVIGNRRACLARELTKFYEEFLRGDLSRLIEICDERELKGEMVLVLEGDPAVEKDMSEWLSTPSLHDEVMEHVRGGLSQGLKLSKACQLTAQYFSIVKADIYKEAVRLFRDQV</sequence>
<evidence type="ECO:0000256" key="3">
    <source>
        <dbReference type="ARBA" id="ARBA00022603"/>
    </source>
</evidence>
<evidence type="ECO:0000256" key="5">
    <source>
        <dbReference type="ARBA" id="ARBA00022691"/>
    </source>
</evidence>
<dbReference type="NCBIfam" id="TIGR00096">
    <property type="entry name" value="16S rRNA (cytidine(1402)-2'-O)-methyltransferase"/>
    <property type="match status" value="1"/>
</dbReference>
<dbReference type="PROSITE" id="PS01296">
    <property type="entry name" value="RSMI"/>
    <property type="match status" value="1"/>
</dbReference>
<dbReference type="CDD" id="cd11648">
    <property type="entry name" value="RsmI"/>
    <property type="match status" value="1"/>
</dbReference>
<comment type="catalytic activity">
    <reaction evidence="6">
        <text>cytidine(1402) in 16S rRNA + S-adenosyl-L-methionine = 2'-O-methylcytidine(1402) in 16S rRNA + S-adenosyl-L-homocysteine + H(+)</text>
        <dbReference type="Rhea" id="RHEA:42924"/>
        <dbReference type="Rhea" id="RHEA-COMP:10285"/>
        <dbReference type="Rhea" id="RHEA-COMP:10286"/>
        <dbReference type="ChEBI" id="CHEBI:15378"/>
        <dbReference type="ChEBI" id="CHEBI:57856"/>
        <dbReference type="ChEBI" id="CHEBI:59789"/>
        <dbReference type="ChEBI" id="CHEBI:74495"/>
        <dbReference type="ChEBI" id="CHEBI:82748"/>
        <dbReference type="EC" id="2.1.1.198"/>
    </reaction>
</comment>
<dbReference type="Proteomes" id="UP000664277">
    <property type="component" value="Unassembled WGS sequence"/>
</dbReference>
<dbReference type="AlphaFoldDB" id="A0A8J7PGJ4"/>
<dbReference type="InterPro" id="IPR014777">
    <property type="entry name" value="4pyrrole_Mease_sub1"/>
</dbReference>
<dbReference type="EC" id="2.1.1.198" evidence="6"/>
<keyword evidence="4 6" id="KW-0808">Transferase</keyword>
<organism evidence="8 9">
    <name type="scientific">Candidatus Obscuribacter phosphatis</name>
    <dbReference type="NCBI Taxonomy" id="1906157"/>
    <lineage>
        <taxon>Bacteria</taxon>
        <taxon>Bacillati</taxon>
        <taxon>Candidatus Melainabacteria</taxon>
        <taxon>Candidatus Obscuribacterales</taxon>
        <taxon>Candidatus Obscuribacteraceae</taxon>
        <taxon>Candidatus Obscuribacter</taxon>
    </lineage>
</organism>
<dbReference type="Gene3D" id="3.30.950.10">
    <property type="entry name" value="Methyltransferase, Cobalt-precorrin-4 Transmethylase, Domain 2"/>
    <property type="match status" value="1"/>
</dbReference>
<dbReference type="GO" id="GO:0070677">
    <property type="term" value="F:rRNA (cytosine-2'-O-)-methyltransferase activity"/>
    <property type="evidence" value="ECO:0007669"/>
    <property type="project" value="UniProtKB-UniRule"/>
</dbReference>
<keyword evidence="1 6" id="KW-0963">Cytoplasm</keyword>
<evidence type="ECO:0000256" key="1">
    <source>
        <dbReference type="ARBA" id="ARBA00022490"/>
    </source>
</evidence>
<evidence type="ECO:0000256" key="6">
    <source>
        <dbReference type="HAMAP-Rule" id="MF_01877"/>
    </source>
</evidence>
<comment type="similarity">
    <text evidence="6">Belongs to the methyltransferase superfamily. RsmI family.</text>
</comment>
<feature type="domain" description="Tetrapyrrole methylase" evidence="7">
    <location>
        <begin position="24"/>
        <end position="223"/>
    </location>
</feature>
<keyword evidence="5 6" id="KW-0949">S-adenosyl-L-methionine</keyword>
<evidence type="ECO:0000313" key="8">
    <source>
        <dbReference type="EMBL" id="MBN8659688.1"/>
    </source>
</evidence>
<dbReference type="InterPro" id="IPR018063">
    <property type="entry name" value="SAM_MeTrfase_RsmI_CS"/>
</dbReference>
<evidence type="ECO:0000256" key="2">
    <source>
        <dbReference type="ARBA" id="ARBA00022552"/>
    </source>
</evidence>
<dbReference type="PANTHER" id="PTHR46111:SF1">
    <property type="entry name" value="RIBOSOMAL RNA SMALL SUBUNIT METHYLTRANSFERASE I"/>
    <property type="match status" value="1"/>
</dbReference>
<reference evidence="8" key="1">
    <citation type="submission" date="2021-02" db="EMBL/GenBank/DDBJ databases">
        <title>Genome-Resolved Metagenomics of a Microbial Community Performing Photosynthetic Biological Nutrient Removal.</title>
        <authorList>
            <person name="Mcdaniel E.A."/>
        </authorList>
    </citation>
    <scope>NUCLEOTIDE SEQUENCE</scope>
    <source>
        <strain evidence="8">UWPOB_OBS1</strain>
    </source>
</reference>
<dbReference type="GO" id="GO:0005737">
    <property type="term" value="C:cytoplasm"/>
    <property type="evidence" value="ECO:0007669"/>
    <property type="project" value="UniProtKB-SubCell"/>
</dbReference>
<name>A0A8J7PGJ4_9BACT</name>
<evidence type="ECO:0000259" key="7">
    <source>
        <dbReference type="Pfam" id="PF00590"/>
    </source>
</evidence>
<keyword evidence="2 6" id="KW-0698">rRNA processing</keyword>
<evidence type="ECO:0000313" key="9">
    <source>
        <dbReference type="Proteomes" id="UP000664277"/>
    </source>
</evidence>
<comment type="subcellular location">
    <subcellularLocation>
        <location evidence="6">Cytoplasm</location>
    </subcellularLocation>
</comment>
<dbReference type="EMBL" id="JAFLCK010000005">
    <property type="protein sequence ID" value="MBN8659688.1"/>
    <property type="molecule type" value="Genomic_DNA"/>
</dbReference>
<dbReference type="PIRSF" id="PIRSF005917">
    <property type="entry name" value="MTase_YraL"/>
    <property type="match status" value="1"/>
</dbReference>
<dbReference type="FunFam" id="3.30.950.10:FF:000002">
    <property type="entry name" value="Ribosomal RNA small subunit methyltransferase I"/>
    <property type="match status" value="1"/>
</dbReference>
<protein>
    <recommendedName>
        <fullName evidence="6">Ribosomal RNA small subunit methyltransferase I</fullName>
        <ecNumber evidence="6">2.1.1.198</ecNumber>
    </recommendedName>
    <alternativeName>
        <fullName evidence="6">16S rRNA 2'-O-ribose C1402 methyltransferase</fullName>
    </alternativeName>
    <alternativeName>
        <fullName evidence="6">rRNA (cytidine-2'-O-)-methyltransferase RsmI</fullName>
    </alternativeName>
</protein>
<accession>A0A8J7PGJ4</accession>
<dbReference type="InterPro" id="IPR035996">
    <property type="entry name" value="4pyrrol_Methylase_sf"/>
</dbReference>
<dbReference type="InterPro" id="IPR008189">
    <property type="entry name" value="rRNA_ssu_MeTfrase_I"/>
</dbReference>
<gene>
    <name evidence="6 8" type="primary">rsmI</name>
    <name evidence="8" type="ORF">J0M35_04955</name>
</gene>
<dbReference type="Gene3D" id="3.40.1010.10">
    <property type="entry name" value="Cobalt-precorrin-4 Transmethylase, Domain 1"/>
    <property type="match status" value="1"/>
</dbReference>
<comment type="caution">
    <text evidence="8">The sequence shown here is derived from an EMBL/GenBank/DDBJ whole genome shotgun (WGS) entry which is preliminary data.</text>
</comment>